<reference evidence="16 17" key="1">
    <citation type="journal article" date="2021" name="bioRxiv">
        <title>Chromosome-scale and haplotype-resolved genome assembly of a tetraploid potato cultivar.</title>
        <authorList>
            <person name="Sun H."/>
            <person name="Jiao W.-B."/>
            <person name="Krause K."/>
            <person name="Campoy J.A."/>
            <person name="Goel M."/>
            <person name="Folz-Donahue K."/>
            <person name="Kukat C."/>
            <person name="Huettel B."/>
            <person name="Schneeberger K."/>
        </authorList>
    </citation>
    <scope>NUCLEOTIDE SEQUENCE [LARGE SCALE GENOMIC DNA]</scope>
    <source>
        <strain evidence="16">SolTubOtavaFocal</strain>
        <tissue evidence="16">Leaves</tissue>
    </source>
</reference>
<evidence type="ECO:0000256" key="5">
    <source>
        <dbReference type="ARBA" id="ARBA00022664"/>
    </source>
</evidence>
<feature type="domain" description="CRM" evidence="15">
    <location>
        <begin position="670"/>
        <end position="767"/>
    </location>
</feature>
<keyword evidence="17" id="KW-1185">Reference proteome</keyword>
<keyword evidence="14" id="KW-1133">Transmembrane helix</keyword>
<proteinExistence type="inferred from homology"/>
<dbReference type="InterPro" id="IPR006694">
    <property type="entry name" value="Fatty_acid_hydroxylase"/>
</dbReference>
<keyword evidence="9" id="KW-0508">mRNA splicing</keyword>
<feature type="region of interest" description="Disordered" evidence="13">
    <location>
        <begin position="330"/>
        <end position="353"/>
    </location>
</feature>
<keyword evidence="8" id="KW-0809">Transit peptide</keyword>
<dbReference type="EMBL" id="JAIVGD010000011">
    <property type="protein sequence ID" value="KAH0772184.1"/>
    <property type="molecule type" value="Genomic_DNA"/>
</dbReference>
<dbReference type="SUPFAM" id="SSF75471">
    <property type="entry name" value="YhbY-like"/>
    <property type="match status" value="3"/>
</dbReference>
<keyword evidence="7 11" id="KW-0694">RNA-binding</keyword>
<feature type="domain" description="CRM" evidence="15">
    <location>
        <begin position="879"/>
        <end position="979"/>
    </location>
</feature>
<protein>
    <recommendedName>
        <fullName evidence="15">CRM domain-containing protein</fullName>
    </recommendedName>
</protein>
<evidence type="ECO:0000256" key="11">
    <source>
        <dbReference type="PROSITE-ProRule" id="PRU00626"/>
    </source>
</evidence>
<dbReference type="Pfam" id="PF04116">
    <property type="entry name" value="FA_hydroxylase"/>
    <property type="match status" value="1"/>
</dbReference>
<evidence type="ECO:0000256" key="1">
    <source>
        <dbReference type="ARBA" id="ARBA00004229"/>
    </source>
</evidence>
<dbReference type="PANTHER" id="PTHR31846">
    <property type="entry name" value="CRS1 / YHBY (CRM) DOMAIN-CONTAINING PROTEIN"/>
    <property type="match status" value="1"/>
</dbReference>
<evidence type="ECO:0000256" key="8">
    <source>
        <dbReference type="ARBA" id="ARBA00022946"/>
    </source>
</evidence>
<evidence type="ECO:0000256" key="9">
    <source>
        <dbReference type="ARBA" id="ARBA00023187"/>
    </source>
</evidence>
<dbReference type="Gene3D" id="3.30.110.60">
    <property type="entry name" value="YhbY-like"/>
    <property type="match status" value="3"/>
</dbReference>
<evidence type="ECO:0000256" key="6">
    <source>
        <dbReference type="ARBA" id="ARBA00022737"/>
    </source>
</evidence>
<feature type="coiled-coil region" evidence="12">
    <location>
        <begin position="823"/>
        <end position="861"/>
    </location>
</feature>
<dbReference type="PANTHER" id="PTHR31846:SF10">
    <property type="entry name" value="CHLOROPLASTIC GROUP IIA INTRON SPLICING FACILITATOR CRS1, CHLOROPLASTIC"/>
    <property type="match status" value="1"/>
</dbReference>
<evidence type="ECO:0000256" key="14">
    <source>
        <dbReference type="SAM" id="Phobius"/>
    </source>
</evidence>
<dbReference type="InterPro" id="IPR045278">
    <property type="entry name" value="CRS1/CFM2/CFM3"/>
</dbReference>
<feature type="domain" description="CRM" evidence="15">
    <location>
        <begin position="469"/>
        <end position="565"/>
    </location>
</feature>
<keyword evidence="12" id="KW-0175">Coiled coil</keyword>
<evidence type="ECO:0000256" key="7">
    <source>
        <dbReference type="ARBA" id="ARBA00022884"/>
    </source>
</evidence>
<dbReference type="Pfam" id="PF01985">
    <property type="entry name" value="CRS1_YhbY"/>
    <property type="match status" value="3"/>
</dbReference>
<evidence type="ECO:0000256" key="12">
    <source>
        <dbReference type="SAM" id="Coils"/>
    </source>
</evidence>
<keyword evidence="14" id="KW-0472">Membrane</keyword>
<accession>A0ABQ7VWN7</accession>
<keyword evidence="3" id="KW-0150">Chloroplast</keyword>
<name>A0ABQ7VWN7_SOLTU</name>
<dbReference type="InterPro" id="IPR001890">
    <property type="entry name" value="RNA-binding_CRM"/>
</dbReference>
<feature type="transmembrane region" description="Helical" evidence="14">
    <location>
        <begin position="43"/>
        <end position="62"/>
    </location>
</feature>
<keyword evidence="4" id="KW-0934">Plastid</keyword>
<comment type="subcellular location">
    <subcellularLocation>
        <location evidence="1">Plastid</location>
        <location evidence="1">Chloroplast</location>
    </subcellularLocation>
</comment>
<comment type="similarity">
    <text evidence="2">Belongs to the sterol desaturase family.</text>
</comment>
<evidence type="ECO:0000256" key="4">
    <source>
        <dbReference type="ARBA" id="ARBA00022640"/>
    </source>
</evidence>
<comment type="caution">
    <text evidence="16">The sequence shown here is derived from an EMBL/GenBank/DDBJ whole genome shotgun (WGS) entry which is preliminary data.</text>
</comment>
<evidence type="ECO:0000313" key="16">
    <source>
        <dbReference type="EMBL" id="KAH0772184.1"/>
    </source>
</evidence>
<keyword evidence="5" id="KW-0507">mRNA processing</keyword>
<dbReference type="Proteomes" id="UP000826656">
    <property type="component" value="Unassembled WGS sequence"/>
</dbReference>
<evidence type="ECO:0000313" key="17">
    <source>
        <dbReference type="Proteomes" id="UP000826656"/>
    </source>
</evidence>
<dbReference type="PROSITE" id="PS51295">
    <property type="entry name" value="CRM"/>
    <property type="match status" value="3"/>
</dbReference>
<evidence type="ECO:0000256" key="10">
    <source>
        <dbReference type="ARBA" id="ARBA00023274"/>
    </source>
</evidence>
<keyword evidence="14" id="KW-0812">Transmembrane</keyword>
<evidence type="ECO:0000256" key="3">
    <source>
        <dbReference type="ARBA" id="ARBA00022528"/>
    </source>
</evidence>
<feature type="transmembrane region" description="Helical" evidence="14">
    <location>
        <begin position="123"/>
        <end position="144"/>
    </location>
</feature>
<evidence type="ECO:0000256" key="2">
    <source>
        <dbReference type="ARBA" id="ARBA00009324"/>
    </source>
</evidence>
<organism evidence="16 17">
    <name type="scientific">Solanum tuberosum</name>
    <name type="common">Potato</name>
    <dbReference type="NCBI Taxonomy" id="4113"/>
    <lineage>
        <taxon>Eukaryota</taxon>
        <taxon>Viridiplantae</taxon>
        <taxon>Streptophyta</taxon>
        <taxon>Embryophyta</taxon>
        <taxon>Tracheophyta</taxon>
        <taxon>Spermatophyta</taxon>
        <taxon>Magnoliopsida</taxon>
        <taxon>eudicotyledons</taxon>
        <taxon>Gunneridae</taxon>
        <taxon>Pentapetalae</taxon>
        <taxon>asterids</taxon>
        <taxon>lamiids</taxon>
        <taxon>Solanales</taxon>
        <taxon>Solanaceae</taxon>
        <taxon>Solanoideae</taxon>
        <taxon>Solaneae</taxon>
        <taxon>Solanum</taxon>
    </lineage>
</organism>
<sequence length="1108" mass="127341">MEDYLKVFVEETSFYNRLVLGTLLPESWWGPLPHLLQGWLRNYIGALLIYFISTSLCSLYVYHLKRNLYIPKDEAILSKQAMVLQISVAMKAMPWHCILPSLSEYLIENGWTKCFARISDVGWLTYFINTAIYLVIIEFGIYWMHKLMHDIKPLYKYLHSTHHIYNKQNTLSPFAGMALHPLDGVLEAMPHVVALFVVPMHFTTHIGLLFMDTLWTANIHDCIHGKVWPVMGAGYHTIHHTTYRHNYGHYTIWMDWMFGTLSHPVDHKKIFSSQYNDNNNPIKNEEQYNLEFENQDYGSSSSGIKGPTAPWMRGPLLLEPNQFLDLSKSRKKKDANFAKTQNPNDALSGKVSGGRGKKAMKMIYQGIDKLQETQIGEGTQVETDAKVEFQFPPGSLSEWGDVSYEIEEKNPYGEEDNVESLEGVEFGVLSREGEGRGSRKIGVKMPWESEVRIVYRRMKKEKVVMTAESNLDAMLLERLRGEAARIQKWVKVKKAGVTRTVVDQIHFIWKNNELAMLKFDLPLCRNMDRAREIVEMKTGGFVVWMKQNALVVYRGCSYTLQQKELQHDFLCSHQNSSFTENIKQTSIFSPLNSSGSSEDEMISVGNSEEDSLAMNESLYVREANRLLDDLGPRYVDWWWPKPLPVNADLLPEVVPGFKPPFRLCPPRSRSKLTDDELTQLRKLARSLPTHFVLGRNRKLQGLAAAVVKLWEKCHIAKIALKWGIPNTSNELMANELKYLTGGVLLLRNKFFIILYRGKDFLPSQVANLVAEREVELTRCQLEEEVARFKAIETLPITMEVSMSSSSVGTLSEFQTIAEPGKEKSEVEVQLMSEKERLEKELRNQQNNLHILKKKIEKSSIALGKLNAAWRPAKEDDDKEILTQEERRSLRQIGLKMDRSLVLGRRGVFDGVLAGLHQHWKHREVIKVITMQKIFSQVIHTAKLLETESGGILISVDKIKEGHAIIIYRGKNYRRPELVPQNLLNKRQALCRSLEMQRLGSLKFYANQTEQAISDLKLKLDGGGLQKQWIDRELSVEALSRPTSTLESNKTDIWRREKMNILQGFVPYSTESDEMGVTRRIHCYLVIINPECSAPMAYPSFNTRLRHRC</sequence>
<dbReference type="SMART" id="SM01103">
    <property type="entry name" value="CRS1_YhbY"/>
    <property type="match status" value="3"/>
</dbReference>
<evidence type="ECO:0000259" key="15">
    <source>
        <dbReference type="PROSITE" id="PS51295"/>
    </source>
</evidence>
<dbReference type="InterPro" id="IPR035920">
    <property type="entry name" value="YhbY-like_sf"/>
</dbReference>
<evidence type="ECO:0000256" key="13">
    <source>
        <dbReference type="SAM" id="MobiDB-lite"/>
    </source>
</evidence>
<keyword evidence="10" id="KW-0687">Ribonucleoprotein</keyword>
<keyword evidence="6" id="KW-0677">Repeat</keyword>
<gene>
    <name evidence="16" type="ORF">KY290_016165</name>
</gene>